<dbReference type="InterPro" id="IPR034786">
    <property type="entry name" value="MAR"/>
</dbReference>
<dbReference type="PANTHER" id="PTHR11496:SF102">
    <property type="entry name" value="ALCOHOL DEHYDROGENASE 4"/>
    <property type="match status" value="1"/>
</dbReference>
<dbReference type="Proteomes" id="UP001501747">
    <property type="component" value="Unassembled WGS sequence"/>
</dbReference>
<dbReference type="CDD" id="cd08177">
    <property type="entry name" value="MAR"/>
    <property type="match status" value="1"/>
</dbReference>
<dbReference type="EMBL" id="BAABAL010000012">
    <property type="protein sequence ID" value="GAA4010800.1"/>
    <property type="molecule type" value="Genomic_DNA"/>
</dbReference>
<proteinExistence type="inferred from homology"/>
<keyword evidence="3" id="KW-0520">NAD</keyword>
<evidence type="ECO:0000313" key="6">
    <source>
        <dbReference type="EMBL" id="GAA4010800.1"/>
    </source>
</evidence>
<sequence>MRFPYPEFVHSLESPRVVFGFGSARLGPLAEELDRLEFTRVLFLAAPEHAEIAQRLADRVVGVFTEARMHVPVDVVDDVVELATERGVQACVAVGGGSTIGLAKALALRAGLPYIAVPTTYAGSEMTTIWGLTDSGLKRTGRDPIVAPRTVVYDPELTLSLPTPMSVTSGINAIAHAVEALYAPDGTPIVALLAEESIRALVRSLPVIAAKPTDHGARGDALYGAWLAGICLNATTMGLHHKLCHSLGGTLDLPHASTHTVVLPHVLAFNAQHGPNAVRAMASALQVEERDAPRALQAFATRLGAPISLAELGARRDGLSEVVEQAVNVPYSNPRPVDAADLMALLNAAYDGRVIGR</sequence>
<gene>
    <name evidence="6" type="ORF">GCM10022247_36300</name>
</gene>
<evidence type="ECO:0000256" key="1">
    <source>
        <dbReference type="ARBA" id="ARBA00007358"/>
    </source>
</evidence>
<dbReference type="PANTHER" id="PTHR11496">
    <property type="entry name" value="ALCOHOL DEHYDROGENASE"/>
    <property type="match status" value="1"/>
</dbReference>
<evidence type="ECO:0000259" key="4">
    <source>
        <dbReference type="Pfam" id="PF00465"/>
    </source>
</evidence>
<evidence type="ECO:0000259" key="5">
    <source>
        <dbReference type="Pfam" id="PF25137"/>
    </source>
</evidence>
<evidence type="ECO:0000256" key="2">
    <source>
        <dbReference type="ARBA" id="ARBA00023002"/>
    </source>
</evidence>
<organism evidence="6 7">
    <name type="scientific">Allokutzneria multivorans</name>
    <dbReference type="NCBI Taxonomy" id="1142134"/>
    <lineage>
        <taxon>Bacteria</taxon>
        <taxon>Bacillati</taxon>
        <taxon>Actinomycetota</taxon>
        <taxon>Actinomycetes</taxon>
        <taxon>Pseudonocardiales</taxon>
        <taxon>Pseudonocardiaceae</taxon>
        <taxon>Allokutzneria</taxon>
    </lineage>
</organism>
<name>A0ABP7SEQ9_9PSEU</name>
<dbReference type="InterPro" id="IPR001670">
    <property type="entry name" value="ADH_Fe/GldA"/>
</dbReference>
<evidence type="ECO:0000313" key="7">
    <source>
        <dbReference type="Proteomes" id="UP001501747"/>
    </source>
</evidence>
<dbReference type="Gene3D" id="3.40.50.1970">
    <property type="match status" value="1"/>
</dbReference>
<comment type="caution">
    <text evidence="6">The sequence shown here is derived from an EMBL/GenBank/DDBJ whole genome shotgun (WGS) entry which is preliminary data.</text>
</comment>
<keyword evidence="2" id="KW-0560">Oxidoreductase</keyword>
<dbReference type="InterPro" id="IPR039697">
    <property type="entry name" value="Alcohol_dehydrogenase_Fe"/>
</dbReference>
<comment type="similarity">
    <text evidence="1">Belongs to the iron-containing alcohol dehydrogenase family.</text>
</comment>
<protein>
    <submittedName>
        <fullName evidence="6">Maleylacetate reductase</fullName>
    </submittedName>
</protein>
<feature type="domain" description="Fe-containing alcohol dehydrogenase-like C-terminal" evidence="5">
    <location>
        <begin position="167"/>
        <end position="350"/>
    </location>
</feature>
<reference evidence="7" key="1">
    <citation type="journal article" date="2019" name="Int. J. Syst. Evol. Microbiol.">
        <title>The Global Catalogue of Microorganisms (GCM) 10K type strain sequencing project: providing services to taxonomists for standard genome sequencing and annotation.</title>
        <authorList>
            <consortium name="The Broad Institute Genomics Platform"/>
            <consortium name="The Broad Institute Genome Sequencing Center for Infectious Disease"/>
            <person name="Wu L."/>
            <person name="Ma J."/>
        </authorList>
    </citation>
    <scope>NUCLEOTIDE SEQUENCE [LARGE SCALE GENOMIC DNA]</scope>
    <source>
        <strain evidence="7">JCM 17342</strain>
    </source>
</reference>
<feature type="domain" description="Alcohol dehydrogenase iron-type/glycerol dehydrogenase GldA" evidence="4">
    <location>
        <begin position="21"/>
        <end position="155"/>
    </location>
</feature>
<dbReference type="Pfam" id="PF25137">
    <property type="entry name" value="ADH_Fe_C"/>
    <property type="match status" value="1"/>
</dbReference>
<keyword evidence="7" id="KW-1185">Reference proteome</keyword>
<dbReference type="RefSeq" id="WP_344876227.1">
    <property type="nucleotide sequence ID" value="NZ_BAABAL010000012.1"/>
</dbReference>
<accession>A0ABP7SEQ9</accession>
<dbReference type="Pfam" id="PF00465">
    <property type="entry name" value="Fe-ADH"/>
    <property type="match status" value="1"/>
</dbReference>
<dbReference type="InterPro" id="IPR056798">
    <property type="entry name" value="ADH_Fe_C"/>
</dbReference>
<dbReference type="Gene3D" id="1.20.1090.10">
    <property type="entry name" value="Dehydroquinate synthase-like - alpha domain"/>
    <property type="match status" value="1"/>
</dbReference>
<dbReference type="SUPFAM" id="SSF56796">
    <property type="entry name" value="Dehydroquinate synthase-like"/>
    <property type="match status" value="1"/>
</dbReference>
<evidence type="ECO:0000256" key="3">
    <source>
        <dbReference type="ARBA" id="ARBA00023027"/>
    </source>
</evidence>